<dbReference type="GO" id="GO:0006508">
    <property type="term" value="P:proteolysis"/>
    <property type="evidence" value="ECO:0007669"/>
    <property type="project" value="InterPro"/>
</dbReference>
<evidence type="ECO:0000313" key="6">
    <source>
        <dbReference type="Proteomes" id="UP001497623"/>
    </source>
</evidence>
<evidence type="ECO:0000259" key="4">
    <source>
        <dbReference type="PROSITE" id="PS50240"/>
    </source>
</evidence>
<dbReference type="CDD" id="cd00190">
    <property type="entry name" value="Tryp_SPc"/>
    <property type="match status" value="1"/>
</dbReference>
<evidence type="ECO:0000256" key="2">
    <source>
        <dbReference type="ARBA" id="ARBA00024195"/>
    </source>
</evidence>
<dbReference type="Gene3D" id="2.40.10.10">
    <property type="entry name" value="Trypsin-like serine proteases"/>
    <property type="match status" value="1"/>
</dbReference>
<evidence type="ECO:0000256" key="3">
    <source>
        <dbReference type="SAM" id="SignalP"/>
    </source>
</evidence>
<reference evidence="5 6" key="1">
    <citation type="submission" date="2024-05" db="EMBL/GenBank/DDBJ databases">
        <authorList>
            <person name="Wallberg A."/>
        </authorList>
    </citation>
    <scope>NUCLEOTIDE SEQUENCE [LARGE SCALE GENOMIC DNA]</scope>
</reference>
<keyword evidence="1" id="KW-1015">Disulfide bond</keyword>
<feature type="non-terminal residue" evidence="5">
    <location>
        <position position="253"/>
    </location>
</feature>
<protein>
    <recommendedName>
        <fullName evidence="4">Peptidase S1 domain-containing protein</fullName>
    </recommendedName>
</protein>
<accession>A0AAV2PK87</accession>
<sequence>MMKMMLCLLLATSLLGLLTDAALPCGKPKPQARIVGGTDSKVNKLPWQVALTEPNMGIPFCSGVLVAPQFVLTAASCVNAKASYDLVLNEHNWQYVNRIIRRKPAEVTVHPDYANGNDYNVALVKLSDGPVMSVPTVCMPTKKLKIHMKSNTFAAGWGATEKGGQASPALQELKVKLMKECVDDSVDKDVTMCSLDSGLCSGDEGSPVMMYKKKKHTLVAIASAGGCGDEGALDYYTSVKAEEIREWVDTVIA</sequence>
<keyword evidence="6" id="KW-1185">Reference proteome</keyword>
<proteinExistence type="inferred from homology"/>
<dbReference type="SUPFAM" id="SSF50494">
    <property type="entry name" value="Trypsin-like serine proteases"/>
    <property type="match status" value="1"/>
</dbReference>
<feature type="chain" id="PRO_5043718790" description="Peptidase S1 domain-containing protein" evidence="3">
    <location>
        <begin position="22"/>
        <end position="253"/>
    </location>
</feature>
<organism evidence="5 6">
    <name type="scientific">Meganyctiphanes norvegica</name>
    <name type="common">Northern krill</name>
    <name type="synonym">Thysanopoda norvegica</name>
    <dbReference type="NCBI Taxonomy" id="48144"/>
    <lineage>
        <taxon>Eukaryota</taxon>
        <taxon>Metazoa</taxon>
        <taxon>Ecdysozoa</taxon>
        <taxon>Arthropoda</taxon>
        <taxon>Crustacea</taxon>
        <taxon>Multicrustacea</taxon>
        <taxon>Malacostraca</taxon>
        <taxon>Eumalacostraca</taxon>
        <taxon>Eucarida</taxon>
        <taxon>Euphausiacea</taxon>
        <taxon>Euphausiidae</taxon>
        <taxon>Meganyctiphanes</taxon>
    </lineage>
</organism>
<name>A0AAV2PK87_MEGNR</name>
<dbReference type="AlphaFoldDB" id="A0AAV2PK87"/>
<dbReference type="InterPro" id="IPR043504">
    <property type="entry name" value="Peptidase_S1_PA_chymotrypsin"/>
</dbReference>
<evidence type="ECO:0000256" key="1">
    <source>
        <dbReference type="ARBA" id="ARBA00023157"/>
    </source>
</evidence>
<dbReference type="InterPro" id="IPR009003">
    <property type="entry name" value="Peptidase_S1_PA"/>
</dbReference>
<keyword evidence="3" id="KW-0732">Signal</keyword>
<evidence type="ECO:0000313" key="5">
    <source>
        <dbReference type="EMBL" id="CAL4060304.1"/>
    </source>
</evidence>
<dbReference type="SMART" id="SM00020">
    <property type="entry name" value="Tryp_SPc"/>
    <property type="match status" value="1"/>
</dbReference>
<dbReference type="PANTHER" id="PTHR24256">
    <property type="entry name" value="TRYPTASE-RELATED"/>
    <property type="match status" value="1"/>
</dbReference>
<comment type="similarity">
    <text evidence="2">Belongs to the peptidase S1 family. CLIP subfamily.</text>
</comment>
<dbReference type="InterPro" id="IPR001314">
    <property type="entry name" value="Peptidase_S1A"/>
</dbReference>
<feature type="signal peptide" evidence="3">
    <location>
        <begin position="1"/>
        <end position="21"/>
    </location>
</feature>
<dbReference type="PROSITE" id="PS50240">
    <property type="entry name" value="TRYPSIN_DOM"/>
    <property type="match status" value="1"/>
</dbReference>
<dbReference type="Pfam" id="PF00089">
    <property type="entry name" value="Trypsin"/>
    <property type="match status" value="1"/>
</dbReference>
<dbReference type="EMBL" id="CAXKWB010000321">
    <property type="protein sequence ID" value="CAL4060304.1"/>
    <property type="molecule type" value="Genomic_DNA"/>
</dbReference>
<comment type="caution">
    <text evidence="5">The sequence shown here is derived from an EMBL/GenBank/DDBJ whole genome shotgun (WGS) entry which is preliminary data.</text>
</comment>
<gene>
    <name evidence="5" type="ORF">MNOR_LOCUS1232</name>
</gene>
<dbReference type="PRINTS" id="PR00722">
    <property type="entry name" value="CHYMOTRYPSIN"/>
</dbReference>
<dbReference type="GO" id="GO:0004252">
    <property type="term" value="F:serine-type endopeptidase activity"/>
    <property type="evidence" value="ECO:0007669"/>
    <property type="project" value="InterPro"/>
</dbReference>
<dbReference type="Proteomes" id="UP001497623">
    <property type="component" value="Unassembled WGS sequence"/>
</dbReference>
<feature type="domain" description="Peptidase S1" evidence="4">
    <location>
        <begin position="34"/>
        <end position="253"/>
    </location>
</feature>
<dbReference type="InterPro" id="IPR051487">
    <property type="entry name" value="Ser/Thr_Proteases_Immune/Dev"/>
</dbReference>
<dbReference type="InterPro" id="IPR001254">
    <property type="entry name" value="Trypsin_dom"/>
</dbReference>